<dbReference type="InterPro" id="IPR058031">
    <property type="entry name" value="AAA_lid_NorR"/>
</dbReference>
<evidence type="ECO:0000256" key="6">
    <source>
        <dbReference type="SAM" id="MobiDB-lite"/>
    </source>
</evidence>
<dbReference type="EMBL" id="CP048711">
    <property type="protein sequence ID" value="QIB67220.1"/>
    <property type="molecule type" value="Genomic_DNA"/>
</dbReference>
<dbReference type="SUPFAM" id="SSF52540">
    <property type="entry name" value="P-loop containing nucleoside triphosphate hydrolases"/>
    <property type="match status" value="1"/>
</dbReference>
<dbReference type="PROSITE" id="PS00676">
    <property type="entry name" value="SIGMA54_INTERACT_2"/>
    <property type="match status" value="1"/>
</dbReference>
<dbReference type="InterPro" id="IPR003593">
    <property type="entry name" value="AAA+_ATPase"/>
</dbReference>
<protein>
    <submittedName>
        <fullName evidence="8">Sigma-54-dependent Fis family transcriptional regulator</fullName>
    </submittedName>
</protein>
<dbReference type="AlphaFoldDB" id="A0A6C0U4Y2"/>
<dbReference type="InterPro" id="IPR025943">
    <property type="entry name" value="Sigma_54_int_dom_ATP-bd_2"/>
</dbReference>
<feature type="region of interest" description="Disordered" evidence="6">
    <location>
        <begin position="1"/>
        <end position="55"/>
    </location>
</feature>
<dbReference type="Gene3D" id="1.10.8.60">
    <property type="match status" value="1"/>
</dbReference>
<dbReference type="PROSITE" id="PS50045">
    <property type="entry name" value="SIGMA54_INTERACT_4"/>
    <property type="match status" value="1"/>
</dbReference>
<dbReference type="Pfam" id="PF02954">
    <property type="entry name" value="HTH_8"/>
    <property type="match status" value="1"/>
</dbReference>
<accession>A0A6C0U4Y2</accession>
<dbReference type="SMART" id="SM00382">
    <property type="entry name" value="AAA"/>
    <property type="match status" value="1"/>
</dbReference>
<evidence type="ECO:0000256" key="3">
    <source>
        <dbReference type="ARBA" id="ARBA00023015"/>
    </source>
</evidence>
<dbReference type="PRINTS" id="PR01590">
    <property type="entry name" value="HTHFIS"/>
</dbReference>
<dbReference type="PANTHER" id="PTHR32071">
    <property type="entry name" value="TRANSCRIPTIONAL REGULATORY PROTEIN"/>
    <property type="match status" value="1"/>
</dbReference>
<dbReference type="Pfam" id="PF00158">
    <property type="entry name" value="Sigma54_activat"/>
    <property type="match status" value="1"/>
</dbReference>
<feature type="compositionally biased region" description="Polar residues" evidence="6">
    <location>
        <begin position="43"/>
        <end position="55"/>
    </location>
</feature>
<dbReference type="InterPro" id="IPR002197">
    <property type="entry name" value="HTH_Fis"/>
</dbReference>
<evidence type="ECO:0000256" key="5">
    <source>
        <dbReference type="ARBA" id="ARBA00023163"/>
    </source>
</evidence>
<feature type="compositionally biased region" description="Low complexity" evidence="6">
    <location>
        <begin position="12"/>
        <end position="24"/>
    </location>
</feature>
<evidence type="ECO:0000256" key="2">
    <source>
        <dbReference type="ARBA" id="ARBA00022840"/>
    </source>
</evidence>
<dbReference type="KEGG" id="kim:G3T16_19225"/>
<dbReference type="GO" id="GO:0005524">
    <property type="term" value="F:ATP binding"/>
    <property type="evidence" value="ECO:0007669"/>
    <property type="project" value="UniProtKB-KW"/>
</dbReference>
<keyword evidence="2" id="KW-0067">ATP-binding</keyword>
<organism evidence="8 9">
    <name type="scientific">Kineobactrum salinum</name>
    <dbReference type="NCBI Taxonomy" id="2708301"/>
    <lineage>
        <taxon>Bacteria</taxon>
        <taxon>Pseudomonadati</taxon>
        <taxon>Pseudomonadota</taxon>
        <taxon>Gammaproteobacteria</taxon>
        <taxon>Cellvibrionales</taxon>
        <taxon>Halieaceae</taxon>
        <taxon>Kineobactrum</taxon>
    </lineage>
</organism>
<proteinExistence type="predicted"/>
<dbReference type="InterPro" id="IPR027417">
    <property type="entry name" value="P-loop_NTPase"/>
</dbReference>
<keyword evidence="3" id="KW-0805">Transcription regulation</keyword>
<keyword evidence="1" id="KW-0547">Nucleotide-binding</keyword>
<evidence type="ECO:0000313" key="8">
    <source>
        <dbReference type="EMBL" id="QIB67220.1"/>
    </source>
</evidence>
<keyword evidence="5" id="KW-0804">Transcription</keyword>
<feature type="domain" description="Sigma-54 factor interaction" evidence="7">
    <location>
        <begin position="66"/>
        <end position="294"/>
    </location>
</feature>
<reference evidence="8 9" key="1">
    <citation type="submission" date="2020-02" db="EMBL/GenBank/DDBJ databases">
        <title>Genome sequencing for Kineobactrum sp. M2.</title>
        <authorList>
            <person name="Park S.-J."/>
        </authorList>
    </citation>
    <scope>NUCLEOTIDE SEQUENCE [LARGE SCALE GENOMIC DNA]</scope>
    <source>
        <strain evidence="8 9">M2</strain>
    </source>
</reference>
<dbReference type="PROSITE" id="PS00688">
    <property type="entry name" value="SIGMA54_INTERACT_3"/>
    <property type="match status" value="1"/>
</dbReference>
<dbReference type="InterPro" id="IPR025944">
    <property type="entry name" value="Sigma_54_int_dom_CS"/>
</dbReference>
<dbReference type="PANTHER" id="PTHR32071:SF117">
    <property type="entry name" value="PTS-DEPENDENT DIHYDROXYACETONE KINASE OPERON REGULATORY PROTEIN-RELATED"/>
    <property type="match status" value="1"/>
</dbReference>
<gene>
    <name evidence="8" type="ORF">G3T16_19225</name>
</gene>
<dbReference type="GO" id="GO:0043565">
    <property type="term" value="F:sequence-specific DNA binding"/>
    <property type="evidence" value="ECO:0007669"/>
    <property type="project" value="InterPro"/>
</dbReference>
<dbReference type="GO" id="GO:0006355">
    <property type="term" value="P:regulation of DNA-templated transcription"/>
    <property type="evidence" value="ECO:0007669"/>
    <property type="project" value="InterPro"/>
</dbReference>
<dbReference type="Pfam" id="PF25601">
    <property type="entry name" value="AAA_lid_14"/>
    <property type="match status" value="1"/>
</dbReference>
<dbReference type="Proteomes" id="UP000477680">
    <property type="component" value="Chromosome"/>
</dbReference>
<dbReference type="Gene3D" id="1.10.10.60">
    <property type="entry name" value="Homeodomain-like"/>
    <property type="match status" value="1"/>
</dbReference>
<name>A0A6C0U4Y2_9GAMM</name>
<dbReference type="InterPro" id="IPR002078">
    <property type="entry name" value="Sigma_54_int"/>
</dbReference>
<evidence type="ECO:0000256" key="1">
    <source>
        <dbReference type="ARBA" id="ARBA00022741"/>
    </source>
</evidence>
<dbReference type="InterPro" id="IPR025662">
    <property type="entry name" value="Sigma_54_int_dom_ATP-bd_1"/>
</dbReference>
<sequence length="373" mass="41248">MNRSVSETALHAQAPANSAEPAASGQTVAPGPRSAGRRDGPDQMQSVNGDCSGDSDNIQQQLQRILVGDSPPMRHLFRQIARVAPTSASVLITGESGTGKELVAQAIHQFSARGERPFLPINCGAIPAQLIESELFGHVKGSFTGATRDHSGYFERANGGTLFLDEITEMPFDLQVNLLRVLETSTFARVGGSREHTTDTRIIAATNRDPVQAVEDGDFREDLLYRIQVFPVHLPPLRERNGDIELLARHFLEQYNRDEKQRKALSDEAVDALCRYSWPGNLRELKNVVQRSCIMAETCIEPEDLPAHITLPDGGSPNHNWSVPVGRSLAEMEKKLILATLDYCGGRKEKAARMLGICPKTLYNRLREYQRRA</sequence>
<keyword evidence="9" id="KW-1185">Reference proteome</keyword>
<dbReference type="PROSITE" id="PS00675">
    <property type="entry name" value="SIGMA54_INTERACT_1"/>
    <property type="match status" value="1"/>
</dbReference>
<dbReference type="InterPro" id="IPR009057">
    <property type="entry name" value="Homeodomain-like_sf"/>
</dbReference>
<dbReference type="FunFam" id="3.40.50.300:FF:000006">
    <property type="entry name" value="DNA-binding transcriptional regulator NtrC"/>
    <property type="match status" value="1"/>
</dbReference>
<dbReference type="RefSeq" id="WP_163496647.1">
    <property type="nucleotide sequence ID" value="NZ_CP048711.1"/>
</dbReference>
<dbReference type="Gene3D" id="3.40.50.300">
    <property type="entry name" value="P-loop containing nucleotide triphosphate hydrolases"/>
    <property type="match status" value="1"/>
</dbReference>
<evidence type="ECO:0000313" key="9">
    <source>
        <dbReference type="Proteomes" id="UP000477680"/>
    </source>
</evidence>
<evidence type="ECO:0000256" key="4">
    <source>
        <dbReference type="ARBA" id="ARBA00023125"/>
    </source>
</evidence>
<dbReference type="SUPFAM" id="SSF46689">
    <property type="entry name" value="Homeodomain-like"/>
    <property type="match status" value="1"/>
</dbReference>
<evidence type="ECO:0000259" key="7">
    <source>
        <dbReference type="PROSITE" id="PS50045"/>
    </source>
</evidence>
<dbReference type="CDD" id="cd00009">
    <property type="entry name" value="AAA"/>
    <property type="match status" value="1"/>
</dbReference>
<keyword evidence="4" id="KW-0238">DNA-binding</keyword>